<feature type="domain" description="RecJ OB" evidence="8">
    <location>
        <begin position="457"/>
        <end position="562"/>
    </location>
</feature>
<accession>A0A928UV90</accession>
<evidence type="ECO:0000256" key="1">
    <source>
        <dbReference type="ARBA" id="ARBA00005915"/>
    </source>
</evidence>
<dbReference type="Pfam" id="PF17768">
    <property type="entry name" value="RecJ_OB"/>
    <property type="match status" value="1"/>
</dbReference>
<dbReference type="InterPro" id="IPR003156">
    <property type="entry name" value="DHHA1_dom"/>
</dbReference>
<dbReference type="Gene3D" id="3.90.1640.30">
    <property type="match status" value="1"/>
</dbReference>
<comment type="caution">
    <text evidence="9">The sequence shown here is derived from an EMBL/GenBank/DDBJ whole genome shotgun (WGS) entry which is preliminary data.</text>
</comment>
<dbReference type="InterPro" id="IPR038763">
    <property type="entry name" value="DHH_sf"/>
</dbReference>
<dbReference type="GO" id="GO:0003676">
    <property type="term" value="F:nucleic acid binding"/>
    <property type="evidence" value="ECO:0007669"/>
    <property type="project" value="InterPro"/>
</dbReference>
<sequence length="566" mass="63954">MQKRWVVKPKNDIYKINSLGEELGISATLSNILIHRNIETFDEARQFFRPTLDDLHDPFLMKDMDKAIYRIETAIGNKEKILIYGDYDVDGTTAVATVYSFFRNFHSGMDFYIPDRYEEGYGISKQGIDFAHANGFTLIIALDCGIKEIENIQYAKEKNIDFIIGDHHLPGSSIPDAYAVLDPKRSDCNYPYNELSGCGIGFKLVQAFILKNDLEMTDAYQYLDLVAVSIASDIVPITGENRILAHFGLKKLNSNPNCGLQTLVDLSTNKNSHFGINDILFQIGPRINAAGRIDHAKNSVQLLISKSLQESESIAKKIDQQNSTRKEVDLKITEEALALLDSNSLEQHKKSTVLFKEDWHKGVIGIVASRLTDKYYRPTIILTETNGHIAGSARSVLGYDIYEALTECSDLLDQFGGHKYAAGLTMKRENVELFQLKFEEIVSNSIPPELLQQELLIDQELNLAEIDAKFFRILNQLEPFGPSNEKPLFQAKNLSLYGPARIVGKNHLKLSVVQEGSKRFDCIAFGLADELENLSNHANFEICFSIEENIWKENHNLQLNIKAIRY</sequence>
<dbReference type="PANTHER" id="PTHR30255:SF2">
    <property type="entry name" value="SINGLE-STRANDED-DNA-SPECIFIC EXONUCLEASE RECJ"/>
    <property type="match status" value="1"/>
</dbReference>
<dbReference type="InterPro" id="IPR041122">
    <property type="entry name" value="RecJ_OB"/>
</dbReference>
<evidence type="ECO:0000256" key="2">
    <source>
        <dbReference type="ARBA" id="ARBA00019841"/>
    </source>
</evidence>
<dbReference type="Proteomes" id="UP000616201">
    <property type="component" value="Unassembled WGS sequence"/>
</dbReference>
<dbReference type="SUPFAM" id="SSF64182">
    <property type="entry name" value="DHH phosphoesterases"/>
    <property type="match status" value="1"/>
</dbReference>
<feature type="domain" description="DHHA1" evidence="7">
    <location>
        <begin position="353"/>
        <end position="443"/>
    </location>
</feature>
<keyword evidence="3" id="KW-0540">Nuclease</keyword>
<dbReference type="GO" id="GO:0008409">
    <property type="term" value="F:5'-3' exonuclease activity"/>
    <property type="evidence" value="ECO:0007669"/>
    <property type="project" value="InterPro"/>
</dbReference>
<comment type="similarity">
    <text evidence="1">Belongs to the RecJ family.</text>
</comment>
<dbReference type="Gene3D" id="3.10.310.30">
    <property type="match status" value="1"/>
</dbReference>
<protein>
    <recommendedName>
        <fullName evidence="2">Single-stranded-DNA-specific exonuclease RecJ</fullName>
    </recommendedName>
</protein>
<keyword evidence="4" id="KW-0378">Hydrolase</keyword>
<dbReference type="InterPro" id="IPR051673">
    <property type="entry name" value="SSDNA_exonuclease_RecJ"/>
</dbReference>
<evidence type="ECO:0000313" key="9">
    <source>
        <dbReference type="EMBL" id="MBE8713347.1"/>
    </source>
</evidence>
<keyword evidence="5 9" id="KW-0269">Exonuclease</keyword>
<evidence type="ECO:0000256" key="5">
    <source>
        <dbReference type="ARBA" id="ARBA00022839"/>
    </source>
</evidence>
<keyword evidence="10" id="KW-1185">Reference proteome</keyword>
<dbReference type="InterPro" id="IPR004610">
    <property type="entry name" value="RecJ"/>
</dbReference>
<dbReference type="EMBL" id="PRDK01000004">
    <property type="protein sequence ID" value="MBE8713347.1"/>
    <property type="molecule type" value="Genomic_DNA"/>
</dbReference>
<dbReference type="AlphaFoldDB" id="A0A928UV90"/>
<dbReference type="Pfam" id="PF02272">
    <property type="entry name" value="DHHA1"/>
    <property type="match status" value="1"/>
</dbReference>
<evidence type="ECO:0000259" key="7">
    <source>
        <dbReference type="Pfam" id="PF02272"/>
    </source>
</evidence>
<evidence type="ECO:0000259" key="8">
    <source>
        <dbReference type="Pfam" id="PF17768"/>
    </source>
</evidence>
<dbReference type="GO" id="GO:0006281">
    <property type="term" value="P:DNA repair"/>
    <property type="evidence" value="ECO:0007669"/>
    <property type="project" value="InterPro"/>
</dbReference>
<evidence type="ECO:0000313" key="10">
    <source>
        <dbReference type="Proteomes" id="UP000616201"/>
    </source>
</evidence>
<dbReference type="InterPro" id="IPR001667">
    <property type="entry name" value="DDH_dom"/>
</dbReference>
<dbReference type="NCBIfam" id="TIGR00644">
    <property type="entry name" value="recJ"/>
    <property type="match status" value="1"/>
</dbReference>
<feature type="domain" description="DDH" evidence="6">
    <location>
        <begin position="80"/>
        <end position="230"/>
    </location>
</feature>
<reference evidence="9" key="1">
    <citation type="submission" date="2018-02" db="EMBL/GenBank/DDBJ databases">
        <authorList>
            <person name="Vasarhelyi B.M."/>
            <person name="Deshmukh S."/>
            <person name="Balint B."/>
            <person name="Kukolya J."/>
        </authorList>
    </citation>
    <scope>NUCLEOTIDE SEQUENCE</scope>
    <source>
        <strain evidence="9">KB22</strain>
    </source>
</reference>
<dbReference type="PANTHER" id="PTHR30255">
    <property type="entry name" value="SINGLE-STRANDED-DNA-SPECIFIC EXONUCLEASE RECJ"/>
    <property type="match status" value="1"/>
</dbReference>
<gene>
    <name evidence="9" type="primary">recJ</name>
    <name evidence="9" type="ORF">C4F49_06625</name>
</gene>
<dbReference type="RefSeq" id="WP_196935290.1">
    <property type="nucleotide sequence ID" value="NZ_MU158698.1"/>
</dbReference>
<name>A0A928UV90_9SPHI</name>
<dbReference type="GO" id="GO:0006310">
    <property type="term" value="P:DNA recombination"/>
    <property type="evidence" value="ECO:0007669"/>
    <property type="project" value="InterPro"/>
</dbReference>
<evidence type="ECO:0000256" key="3">
    <source>
        <dbReference type="ARBA" id="ARBA00022722"/>
    </source>
</evidence>
<proteinExistence type="inferred from homology"/>
<evidence type="ECO:0000259" key="6">
    <source>
        <dbReference type="Pfam" id="PF01368"/>
    </source>
</evidence>
<organism evidence="9 10">
    <name type="scientific">Sphingobacterium hungaricum</name>
    <dbReference type="NCBI Taxonomy" id="2082723"/>
    <lineage>
        <taxon>Bacteria</taxon>
        <taxon>Pseudomonadati</taxon>
        <taxon>Bacteroidota</taxon>
        <taxon>Sphingobacteriia</taxon>
        <taxon>Sphingobacteriales</taxon>
        <taxon>Sphingobacteriaceae</taxon>
        <taxon>Sphingobacterium</taxon>
    </lineage>
</organism>
<dbReference type="Pfam" id="PF01368">
    <property type="entry name" value="DHH"/>
    <property type="match status" value="1"/>
</dbReference>
<evidence type="ECO:0000256" key="4">
    <source>
        <dbReference type="ARBA" id="ARBA00022801"/>
    </source>
</evidence>